<accession>A0A6P1ZGH2</accession>
<proteinExistence type="predicted"/>
<feature type="chain" id="PRO_5026960182" description="DUF2066 domain-containing protein" evidence="2">
    <location>
        <begin position="20"/>
        <end position="434"/>
    </location>
</feature>
<evidence type="ECO:0000313" key="4">
    <source>
        <dbReference type="Proteomes" id="UP000434052"/>
    </source>
</evidence>
<feature type="region of interest" description="Disordered" evidence="1">
    <location>
        <begin position="341"/>
        <end position="434"/>
    </location>
</feature>
<dbReference type="Proteomes" id="UP000434052">
    <property type="component" value="Unassembled WGS sequence"/>
</dbReference>
<feature type="compositionally biased region" description="Basic and acidic residues" evidence="1">
    <location>
        <begin position="420"/>
        <end position="434"/>
    </location>
</feature>
<evidence type="ECO:0000256" key="2">
    <source>
        <dbReference type="SAM" id="SignalP"/>
    </source>
</evidence>
<dbReference type="EMBL" id="QMIF01000007">
    <property type="protein sequence ID" value="TVM33381.1"/>
    <property type="molecule type" value="Genomic_DNA"/>
</dbReference>
<evidence type="ECO:0008006" key="5">
    <source>
        <dbReference type="Google" id="ProtNLM"/>
    </source>
</evidence>
<dbReference type="AlphaFoldDB" id="A0A6P1ZGH2"/>
<protein>
    <recommendedName>
        <fullName evidence="5">DUF2066 domain-containing protein</fullName>
    </recommendedName>
</protein>
<evidence type="ECO:0000313" key="3">
    <source>
        <dbReference type="EMBL" id="TVM33381.1"/>
    </source>
</evidence>
<feature type="compositionally biased region" description="Gly residues" evidence="1">
    <location>
        <begin position="393"/>
        <end position="405"/>
    </location>
</feature>
<reference evidence="3 4" key="1">
    <citation type="submission" date="2018-06" db="EMBL/GenBank/DDBJ databases">
        <title>Complete genome of Desulfovibrio marinus P48SEP.</title>
        <authorList>
            <person name="Crispim J.S."/>
            <person name="Vidigal P.M.P."/>
            <person name="Silva L.C.F."/>
            <person name="Araujo L.C."/>
            <person name="Laguardia C.N."/>
            <person name="Dias R.S."/>
            <person name="Sousa M.P."/>
            <person name="Paula S.O."/>
            <person name="Silva C."/>
        </authorList>
    </citation>
    <scope>NUCLEOTIDE SEQUENCE [LARGE SCALE GENOMIC DNA]</scope>
    <source>
        <strain evidence="3 4">P48SEP</strain>
    </source>
</reference>
<name>A0A6P1ZGH2_9BACT</name>
<evidence type="ECO:0000256" key="1">
    <source>
        <dbReference type="SAM" id="MobiDB-lite"/>
    </source>
</evidence>
<feature type="compositionally biased region" description="Polar residues" evidence="1">
    <location>
        <begin position="341"/>
        <end position="363"/>
    </location>
</feature>
<organism evidence="3 4">
    <name type="scientific">Oceanidesulfovibrio marinus</name>
    <dbReference type="NCBI Taxonomy" id="370038"/>
    <lineage>
        <taxon>Bacteria</taxon>
        <taxon>Pseudomonadati</taxon>
        <taxon>Thermodesulfobacteriota</taxon>
        <taxon>Desulfovibrionia</taxon>
        <taxon>Desulfovibrionales</taxon>
        <taxon>Desulfovibrionaceae</taxon>
        <taxon>Oceanidesulfovibrio</taxon>
    </lineage>
</organism>
<comment type="caution">
    <text evidence="3">The sequence shown here is derived from an EMBL/GenBank/DDBJ whole genome shotgun (WGS) entry which is preliminary data.</text>
</comment>
<keyword evidence="2" id="KW-0732">Signal</keyword>
<feature type="signal peptide" evidence="2">
    <location>
        <begin position="1"/>
        <end position="19"/>
    </location>
</feature>
<sequence>MAAVVVSASFIGFSRTASAAVVEIVVSGAPGDNATTPAEQGSAVDRALRNAVIDAAHEILPAPIEDARRVMLDSMLAERAQGFVISYAEQDPRTEENGTKVRVFDVQVNKRGLKQWLRQLGLFATAHFNLGYSRQISGATPEQLKDIDQLAMLMGIDQRPGVMPSVTITRQGDTWQGTLQSDSGPLSRSGNNLQSVWLALWGEYFAGRYVQDPLLAGTSVLATGAQNMTDARGTLTVRGWKSLDEVDSFDVHLKSWPAEAMAVSFGDVSFGSSSMTATWNLTAKQPAALKQRIDEYIAGKDLTYTLSLVTLPPPASEEDETAMSNATGGEPIVIEGASEDVSQQLDDAVQSEEQTVSGQTMQDETAEGAAEESSGSNGGVDALVDSLAKSITGGAGGEAGNGGAQSGAVSGDGSSSTQPKWREPGGNDTEEPLH</sequence>
<gene>
    <name evidence="3" type="ORF">DQK91_12000</name>
</gene>